<name>A0ABT0UBC8_9BACT</name>
<organism evidence="1 2">
    <name type="scientific">Aporhodopirellula aestuarii</name>
    <dbReference type="NCBI Taxonomy" id="2950107"/>
    <lineage>
        <taxon>Bacteria</taxon>
        <taxon>Pseudomonadati</taxon>
        <taxon>Planctomycetota</taxon>
        <taxon>Planctomycetia</taxon>
        <taxon>Pirellulales</taxon>
        <taxon>Pirellulaceae</taxon>
        <taxon>Aporhodopirellula</taxon>
    </lineage>
</organism>
<dbReference type="Gene3D" id="3.40.50.10320">
    <property type="entry name" value="LmbE-like"/>
    <property type="match status" value="1"/>
</dbReference>
<accession>A0ABT0UBC8</accession>
<dbReference type="Pfam" id="PF02585">
    <property type="entry name" value="PIG-L"/>
    <property type="match status" value="1"/>
</dbReference>
<dbReference type="InterPro" id="IPR024078">
    <property type="entry name" value="LmbE-like_dom_sf"/>
</dbReference>
<keyword evidence="2" id="KW-1185">Reference proteome</keyword>
<dbReference type="PANTHER" id="PTHR12993">
    <property type="entry name" value="N-ACETYLGLUCOSAMINYL-PHOSPHATIDYLINOSITOL DE-N-ACETYLASE-RELATED"/>
    <property type="match status" value="1"/>
</dbReference>
<dbReference type="RefSeq" id="WP_250932196.1">
    <property type="nucleotide sequence ID" value="NZ_JAMQBK010000083.1"/>
</dbReference>
<reference evidence="1 2" key="1">
    <citation type="journal article" date="2022" name="Syst. Appl. Microbiol.">
        <title>Rhodopirellula aestuarii sp. nov., a novel member of the genus Rhodopirellula isolated from brackish sediments collected in the Tagus River estuary, Portugal.</title>
        <authorList>
            <person name="Vitorino I.R."/>
            <person name="Klimek D."/>
            <person name="Calusinska M."/>
            <person name="Lobo-da-Cunha A."/>
            <person name="Vasconcelos V."/>
            <person name="Lage O.M."/>
        </authorList>
    </citation>
    <scope>NUCLEOTIDE SEQUENCE [LARGE SCALE GENOMIC DNA]</scope>
    <source>
        <strain evidence="1 2">ICT_H3.1</strain>
    </source>
</reference>
<dbReference type="InterPro" id="IPR003737">
    <property type="entry name" value="GlcNAc_PI_deacetylase-related"/>
</dbReference>
<protein>
    <submittedName>
        <fullName evidence="1">PIG-L family deacetylase</fullName>
    </submittedName>
</protein>
<sequence>MADTAPDPIRKVVLAFMAHPDDAEIACGGTLARLSQLGWEIHIATATAGDCGTATLSPEEISAIRIRESVKAAELIGATYHCLHEPDGRLVCDRTALQKSIDLFREVAPSVVITMPMSDYHSDHEVTGQLGRAASFVYATPNASDRPLLPGSMVPYLYYCDGHGGVDRLGDPIEPTTRIDISKQFELKSRMLACHESQRSWLRQHNGIDEYLIAMREYSSRRGQESGFDFGEVFVQHRGHAHPAYDILTELLPRSNPRLQSRKSATA</sequence>
<gene>
    <name evidence="1" type="ORF">NB063_27125</name>
</gene>
<proteinExistence type="predicted"/>
<dbReference type="PANTHER" id="PTHR12993:SF11">
    <property type="entry name" value="N-ACETYLGLUCOSAMINYL-PHOSPHATIDYLINOSITOL DE-N-ACETYLASE"/>
    <property type="match status" value="1"/>
</dbReference>
<evidence type="ECO:0000313" key="1">
    <source>
        <dbReference type="EMBL" id="MCM2374307.1"/>
    </source>
</evidence>
<evidence type="ECO:0000313" key="2">
    <source>
        <dbReference type="Proteomes" id="UP001202961"/>
    </source>
</evidence>
<comment type="caution">
    <text evidence="1">The sequence shown here is derived from an EMBL/GenBank/DDBJ whole genome shotgun (WGS) entry which is preliminary data.</text>
</comment>
<dbReference type="EMBL" id="JAMQBK010000083">
    <property type="protein sequence ID" value="MCM2374307.1"/>
    <property type="molecule type" value="Genomic_DNA"/>
</dbReference>
<dbReference type="SUPFAM" id="SSF102588">
    <property type="entry name" value="LmbE-like"/>
    <property type="match status" value="1"/>
</dbReference>
<dbReference type="Proteomes" id="UP001202961">
    <property type="component" value="Unassembled WGS sequence"/>
</dbReference>